<evidence type="ECO:0000313" key="2">
    <source>
        <dbReference type="Proteomes" id="UP000679179"/>
    </source>
</evidence>
<dbReference type="RefSeq" id="WP_212903527.1">
    <property type="nucleotide sequence ID" value="NZ_BOPZ01000010.1"/>
</dbReference>
<dbReference type="PANTHER" id="PTHR18901:SF38">
    <property type="entry name" value="PSEUDOURIDINE-5'-PHOSPHATASE"/>
    <property type="match status" value="1"/>
</dbReference>
<dbReference type="InterPro" id="IPR036412">
    <property type="entry name" value="HAD-like_sf"/>
</dbReference>
<reference evidence="1" key="1">
    <citation type="submission" date="2021-03" db="EMBL/GenBank/DDBJ databases">
        <title>Taxonomic study of Clostridium polyendosporum from meadow-gley soil under rice.</title>
        <authorList>
            <person name="Kobayashi H."/>
            <person name="Tanizawa Y."/>
            <person name="Yagura M."/>
        </authorList>
    </citation>
    <scope>NUCLEOTIDE SEQUENCE</scope>
    <source>
        <strain evidence="1">JCM 30710</strain>
    </source>
</reference>
<evidence type="ECO:0000313" key="1">
    <source>
        <dbReference type="EMBL" id="GIM28802.1"/>
    </source>
</evidence>
<dbReference type="InterPro" id="IPR006439">
    <property type="entry name" value="HAD-SF_hydro_IA"/>
</dbReference>
<dbReference type="InterPro" id="IPR041492">
    <property type="entry name" value="HAD_2"/>
</dbReference>
<dbReference type="PRINTS" id="PR00413">
    <property type="entry name" value="HADHALOGNASE"/>
</dbReference>
<dbReference type="SFLD" id="SFLDG01129">
    <property type="entry name" value="C1.5:_HAD__Beta-PGM__Phosphata"/>
    <property type="match status" value="1"/>
</dbReference>
<keyword evidence="1" id="KW-0378">Hydrolase</keyword>
<dbReference type="Gene3D" id="3.40.50.1000">
    <property type="entry name" value="HAD superfamily/HAD-like"/>
    <property type="match status" value="1"/>
</dbReference>
<dbReference type="Pfam" id="PF13419">
    <property type="entry name" value="HAD_2"/>
    <property type="match status" value="1"/>
</dbReference>
<accession>A0A919VG39</accession>
<dbReference type="Proteomes" id="UP000679179">
    <property type="component" value="Unassembled WGS sequence"/>
</dbReference>
<dbReference type="CDD" id="cd07505">
    <property type="entry name" value="HAD_BPGM-like"/>
    <property type="match status" value="1"/>
</dbReference>
<name>A0A919VG39_9CLOT</name>
<sequence length="219" mass="24620">MSKVELVIFDMDGLMFDTETLAKRAWQETGKIYNYDISQEFLLGLLGMNKKSIAEEFRKEFGENFPFDEIYIEQGKCVSRIIEEEGLGVKEGLRELLDYLTEKKIKKAVATSSIRERAEKLLSIAGVLDKYDRVICGDEVTKGKPDPEIFVTVCKKLDVDPANAIVLEDSERGLEAAVAGGIRCIMVPDLVEPSEKHTKLAHSKVKNLIEVINLTDLFS</sequence>
<dbReference type="AlphaFoldDB" id="A0A919VG39"/>
<organism evidence="1 2">
    <name type="scientific">Clostridium polyendosporum</name>
    <dbReference type="NCBI Taxonomy" id="69208"/>
    <lineage>
        <taxon>Bacteria</taxon>
        <taxon>Bacillati</taxon>
        <taxon>Bacillota</taxon>
        <taxon>Clostridia</taxon>
        <taxon>Eubacteriales</taxon>
        <taxon>Clostridiaceae</taxon>
        <taxon>Clostridium</taxon>
    </lineage>
</organism>
<keyword evidence="2" id="KW-1185">Reference proteome</keyword>
<proteinExistence type="predicted"/>
<comment type="caution">
    <text evidence="1">The sequence shown here is derived from an EMBL/GenBank/DDBJ whole genome shotgun (WGS) entry which is preliminary data.</text>
</comment>
<dbReference type="SUPFAM" id="SSF56784">
    <property type="entry name" value="HAD-like"/>
    <property type="match status" value="1"/>
</dbReference>
<dbReference type="InterPro" id="IPR023198">
    <property type="entry name" value="PGP-like_dom2"/>
</dbReference>
<dbReference type="GO" id="GO:0016787">
    <property type="term" value="F:hydrolase activity"/>
    <property type="evidence" value="ECO:0007669"/>
    <property type="project" value="UniProtKB-KW"/>
</dbReference>
<dbReference type="NCBIfam" id="TIGR01509">
    <property type="entry name" value="HAD-SF-IA-v3"/>
    <property type="match status" value="1"/>
</dbReference>
<dbReference type="PANTHER" id="PTHR18901">
    <property type="entry name" value="2-DEOXYGLUCOSE-6-PHOSPHATE PHOSPHATASE 2"/>
    <property type="match status" value="1"/>
</dbReference>
<dbReference type="Gene3D" id="1.10.150.240">
    <property type="entry name" value="Putative phosphatase, domain 2"/>
    <property type="match status" value="1"/>
</dbReference>
<dbReference type="SFLD" id="SFLDS00003">
    <property type="entry name" value="Haloacid_Dehalogenase"/>
    <property type="match status" value="1"/>
</dbReference>
<protein>
    <submittedName>
        <fullName evidence="1">Hydrolase</fullName>
    </submittedName>
</protein>
<dbReference type="InterPro" id="IPR023214">
    <property type="entry name" value="HAD_sf"/>
</dbReference>
<gene>
    <name evidence="1" type="ORF">CPJCM30710_14680</name>
</gene>
<dbReference type="SFLD" id="SFLDG01135">
    <property type="entry name" value="C1.5.6:_HAD__Beta-PGM__Phospha"/>
    <property type="match status" value="1"/>
</dbReference>
<dbReference type="EMBL" id="BOPZ01000010">
    <property type="protein sequence ID" value="GIM28802.1"/>
    <property type="molecule type" value="Genomic_DNA"/>
</dbReference>